<comment type="caution">
    <text evidence="1">The sequence shown here is derived from an EMBL/GenBank/DDBJ whole genome shotgun (WGS) entry which is preliminary data.</text>
</comment>
<keyword evidence="2" id="KW-1185">Reference proteome</keyword>
<reference evidence="2" key="1">
    <citation type="journal article" date="2019" name="Int. J. Syst. Evol. Microbiol.">
        <title>The Global Catalogue of Microorganisms (GCM) 10K type strain sequencing project: providing services to taxonomists for standard genome sequencing and annotation.</title>
        <authorList>
            <consortium name="The Broad Institute Genomics Platform"/>
            <consortium name="The Broad Institute Genome Sequencing Center for Infectious Disease"/>
            <person name="Wu L."/>
            <person name="Ma J."/>
        </authorList>
    </citation>
    <scope>NUCLEOTIDE SEQUENCE [LARGE SCALE GENOMIC DNA]</scope>
    <source>
        <strain evidence="2">CGMCC 4.7132</strain>
    </source>
</reference>
<dbReference type="Proteomes" id="UP001596004">
    <property type="component" value="Unassembled WGS sequence"/>
</dbReference>
<gene>
    <name evidence="1" type="ORF">ACFO60_03760</name>
</gene>
<proteinExistence type="predicted"/>
<accession>A0ABV9C9U0</accession>
<organism evidence="1 2">
    <name type="scientific">Sphaerisporangium dianthi</name>
    <dbReference type="NCBI Taxonomy" id="1436120"/>
    <lineage>
        <taxon>Bacteria</taxon>
        <taxon>Bacillati</taxon>
        <taxon>Actinomycetota</taxon>
        <taxon>Actinomycetes</taxon>
        <taxon>Streptosporangiales</taxon>
        <taxon>Streptosporangiaceae</taxon>
        <taxon>Sphaerisporangium</taxon>
    </lineage>
</organism>
<dbReference type="InterPro" id="IPR029060">
    <property type="entry name" value="PIN-like_dom_sf"/>
</dbReference>
<dbReference type="EMBL" id="JBHSFP010000002">
    <property type="protein sequence ID" value="MFC4529871.1"/>
    <property type="molecule type" value="Genomic_DNA"/>
</dbReference>
<protein>
    <recommendedName>
        <fullName evidence="3">PIN domain-containing protein</fullName>
    </recommendedName>
</protein>
<name>A0ABV9C9U0_9ACTN</name>
<evidence type="ECO:0000313" key="2">
    <source>
        <dbReference type="Proteomes" id="UP001596004"/>
    </source>
</evidence>
<dbReference type="RefSeq" id="WP_380836862.1">
    <property type="nucleotide sequence ID" value="NZ_JBHSFP010000002.1"/>
</dbReference>
<sequence>MGGTTNDLGRISVLVERYADLPLGSADALVIALAERFHLPEVFTVDVRDFSVVRPAHIPALTIVSA</sequence>
<evidence type="ECO:0000313" key="1">
    <source>
        <dbReference type="EMBL" id="MFC4529871.1"/>
    </source>
</evidence>
<evidence type="ECO:0008006" key="3">
    <source>
        <dbReference type="Google" id="ProtNLM"/>
    </source>
</evidence>
<dbReference type="SUPFAM" id="SSF88723">
    <property type="entry name" value="PIN domain-like"/>
    <property type="match status" value="1"/>
</dbReference>